<protein>
    <submittedName>
        <fullName evidence="1">Uncharacterized protein</fullName>
    </submittedName>
</protein>
<dbReference type="AlphaFoldDB" id="A0A4R9B6C8"/>
<dbReference type="Proteomes" id="UP000298313">
    <property type="component" value="Unassembled WGS sequence"/>
</dbReference>
<gene>
    <name evidence="1" type="ORF">E3T48_09580</name>
</gene>
<sequence length="294" mass="32827">MATSNAVEDPEELEHARVIIHRLEQGERIRDRFDRISRLPIPSNSELARDDAATAWMELSHVVMTALNMATDNMRAVHDMLLPGDRLIVPLYAHYPVLRSILESAVEAKWILLPDGRPERIRRLLRARIGDANQDADLAKVERETVAGMDQPPTAADLEEQKRADDARYAKHIAKARELALANGIEWSSVKGGLPPWIHMIREVCTVPAMPGSVRVPGGYAAGLWKIMSGLSHPSTSRSARHSYLEPLSESDSGVIHARLTASLRYTMEATTVAFNTVNEAIELLEVRQFTHIR</sequence>
<evidence type="ECO:0000313" key="1">
    <source>
        <dbReference type="EMBL" id="TFD76988.1"/>
    </source>
</evidence>
<comment type="caution">
    <text evidence="1">The sequence shown here is derived from an EMBL/GenBank/DDBJ whole genome shotgun (WGS) entry which is preliminary data.</text>
</comment>
<proteinExistence type="predicted"/>
<organism evidence="1 2">
    <name type="scientific">Cryobacterium fucosi</name>
    <dbReference type="NCBI Taxonomy" id="1259157"/>
    <lineage>
        <taxon>Bacteria</taxon>
        <taxon>Bacillati</taxon>
        <taxon>Actinomycetota</taxon>
        <taxon>Actinomycetes</taxon>
        <taxon>Micrococcales</taxon>
        <taxon>Microbacteriaceae</taxon>
        <taxon>Cryobacterium</taxon>
    </lineage>
</organism>
<dbReference type="EMBL" id="SOHH01000066">
    <property type="protein sequence ID" value="TFD76988.1"/>
    <property type="molecule type" value="Genomic_DNA"/>
</dbReference>
<evidence type="ECO:0000313" key="2">
    <source>
        <dbReference type="Proteomes" id="UP000298313"/>
    </source>
</evidence>
<dbReference type="OrthoDB" id="5081697at2"/>
<name>A0A4R9B6C8_9MICO</name>
<keyword evidence="2" id="KW-1185">Reference proteome</keyword>
<accession>A0A4R9B6C8</accession>
<reference evidence="1 2" key="1">
    <citation type="submission" date="2019-03" db="EMBL/GenBank/DDBJ databases">
        <title>Genomics of glacier-inhabiting Cryobacterium strains.</title>
        <authorList>
            <person name="Liu Q."/>
            <person name="Xin Y.-H."/>
        </authorList>
    </citation>
    <scope>NUCLEOTIDE SEQUENCE [LARGE SCALE GENOMIC DNA]</scope>
    <source>
        <strain evidence="1 2">Hh4</strain>
    </source>
</reference>
<dbReference type="RefSeq" id="WP_134523836.1">
    <property type="nucleotide sequence ID" value="NZ_SOHH01000066.1"/>
</dbReference>